<sequence length="118" mass="13176">MMSMQVVLGDRELIVNISGLEVAAILKKEIKIPYTSIVDVQPGSFEFPWTAVKRAGITTMSYKAGSFVIHGEKYFLSYHDAHKVVILNLEGAEFDKIVLESEAPEQLANDIRARCFSL</sequence>
<proteinExistence type="predicted"/>
<dbReference type="AlphaFoldDB" id="A0A3S9V180"/>
<organism evidence="1 2">
    <name type="scientific">Paenibacillus lutimineralis</name>
    <dbReference type="NCBI Taxonomy" id="2707005"/>
    <lineage>
        <taxon>Bacteria</taxon>
        <taxon>Bacillati</taxon>
        <taxon>Bacillota</taxon>
        <taxon>Bacilli</taxon>
        <taxon>Bacillales</taxon>
        <taxon>Paenibacillaceae</taxon>
        <taxon>Paenibacillus</taxon>
    </lineage>
</organism>
<gene>
    <name evidence="1" type="ORF">EI981_18680</name>
</gene>
<name>A0A3S9V180_9BACL</name>
<accession>A0A3S9V180</accession>
<dbReference type="OrthoDB" id="2375516at2"/>
<dbReference type="Proteomes" id="UP000270678">
    <property type="component" value="Chromosome"/>
</dbReference>
<keyword evidence="2" id="KW-1185">Reference proteome</keyword>
<reference evidence="2" key="1">
    <citation type="submission" date="2018-12" db="EMBL/GenBank/DDBJ databases">
        <title>Complete genome sequence of Paenibacillus sp. MBLB1234.</title>
        <authorList>
            <person name="Nam Y.-D."/>
            <person name="Kang J."/>
            <person name="Chung W.-H."/>
            <person name="Park Y.S."/>
        </authorList>
    </citation>
    <scope>NUCLEOTIDE SEQUENCE [LARGE SCALE GENOMIC DNA]</scope>
    <source>
        <strain evidence="2">MBLB1234</strain>
    </source>
</reference>
<dbReference type="KEGG" id="plut:EI981_18680"/>
<protein>
    <submittedName>
        <fullName evidence="1">Uncharacterized protein</fullName>
    </submittedName>
</protein>
<dbReference type="EMBL" id="CP034346">
    <property type="protein sequence ID" value="AZS16270.1"/>
    <property type="molecule type" value="Genomic_DNA"/>
</dbReference>
<evidence type="ECO:0000313" key="1">
    <source>
        <dbReference type="EMBL" id="AZS16270.1"/>
    </source>
</evidence>
<evidence type="ECO:0000313" key="2">
    <source>
        <dbReference type="Proteomes" id="UP000270678"/>
    </source>
</evidence>